<evidence type="ECO:0000313" key="6">
    <source>
        <dbReference type="EMBL" id="MCG5073150.1"/>
    </source>
</evidence>
<dbReference type="Pfam" id="PF01614">
    <property type="entry name" value="IclR_C"/>
    <property type="match status" value="1"/>
</dbReference>
<dbReference type="InterPro" id="IPR036388">
    <property type="entry name" value="WH-like_DNA-bd_sf"/>
</dbReference>
<gene>
    <name evidence="6" type="ORF">L5014_07195</name>
</gene>
<dbReference type="InterPro" id="IPR014757">
    <property type="entry name" value="Tscrpt_reg_IclR_C"/>
</dbReference>
<dbReference type="Proteomes" id="UP001139308">
    <property type="component" value="Unassembled WGS sequence"/>
</dbReference>
<dbReference type="SUPFAM" id="SSF46785">
    <property type="entry name" value="Winged helix' DNA-binding domain"/>
    <property type="match status" value="1"/>
</dbReference>
<evidence type="ECO:0000256" key="1">
    <source>
        <dbReference type="ARBA" id="ARBA00023015"/>
    </source>
</evidence>
<dbReference type="InterPro" id="IPR029016">
    <property type="entry name" value="GAF-like_dom_sf"/>
</dbReference>
<dbReference type="PANTHER" id="PTHR30136:SF24">
    <property type="entry name" value="HTH-TYPE TRANSCRIPTIONAL REPRESSOR ALLR"/>
    <property type="match status" value="1"/>
</dbReference>
<dbReference type="Gene3D" id="3.30.450.40">
    <property type="match status" value="1"/>
</dbReference>
<sequence>MSSVAKLLSILELFKEDRSFLSVEEVATELSCSVPTAYRYLRELVEPGMLLRFAGGEYGLGPRIITLDYHLRISDPLLKAGQPVMREMAGQLGFDIVMSRWYGDALVDTHRETLDATLDLRYGRGRPRPLFLGAAPKAILSTFPKAKLATLFEAYPEEIAAGGLGDSLEAFRANLLKIRRAGFYLSRGELEAGVCALAAPVFIDDSGEAVASLAVVVPEHRLEFLNVDRLVDAVKDGAARISARTRVLIES</sequence>
<feature type="domain" description="IclR-ED" evidence="5">
    <location>
        <begin position="63"/>
        <end position="247"/>
    </location>
</feature>
<dbReference type="InterPro" id="IPR036390">
    <property type="entry name" value="WH_DNA-bd_sf"/>
</dbReference>
<feature type="domain" description="HTH iclR-type" evidence="4">
    <location>
        <begin position="1"/>
        <end position="62"/>
    </location>
</feature>
<name>A0A9X1UEE8_9BURK</name>
<evidence type="ECO:0000259" key="5">
    <source>
        <dbReference type="PROSITE" id="PS51078"/>
    </source>
</evidence>
<dbReference type="SUPFAM" id="SSF55781">
    <property type="entry name" value="GAF domain-like"/>
    <property type="match status" value="1"/>
</dbReference>
<dbReference type="InterPro" id="IPR005471">
    <property type="entry name" value="Tscrpt_reg_IclR_N"/>
</dbReference>
<dbReference type="Gene3D" id="1.10.10.10">
    <property type="entry name" value="Winged helix-like DNA-binding domain superfamily/Winged helix DNA-binding domain"/>
    <property type="match status" value="1"/>
</dbReference>
<dbReference type="PROSITE" id="PS51078">
    <property type="entry name" value="ICLR_ED"/>
    <property type="match status" value="1"/>
</dbReference>
<dbReference type="Pfam" id="PF09339">
    <property type="entry name" value="HTH_IclR"/>
    <property type="match status" value="1"/>
</dbReference>
<evidence type="ECO:0000313" key="7">
    <source>
        <dbReference type="Proteomes" id="UP001139308"/>
    </source>
</evidence>
<evidence type="ECO:0000259" key="4">
    <source>
        <dbReference type="PROSITE" id="PS51077"/>
    </source>
</evidence>
<reference evidence="6" key="1">
    <citation type="submission" date="2022-01" db="EMBL/GenBank/DDBJ databases">
        <title>Genome sequence and assembly of Parabukholderia sp. RG36.</title>
        <authorList>
            <person name="Chhetri G."/>
        </authorList>
    </citation>
    <scope>NUCLEOTIDE SEQUENCE</scope>
    <source>
        <strain evidence="6">RG36</strain>
    </source>
</reference>
<dbReference type="InterPro" id="IPR050707">
    <property type="entry name" value="HTH_MetabolicPath_Reg"/>
</dbReference>
<dbReference type="PANTHER" id="PTHR30136">
    <property type="entry name" value="HELIX-TURN-HELIX TRANSCRIPTIONAL REGULATOR, ICLR FAMILY"/>
    <property type="match status" value="1"/>
</dbReference>
<comment type="caution">
    <text evidence="6">The sequence shown here is derived from an EMBL/GenBank/DDBJ whole genome shotgun (WGS) entry which is preliminary data.</text>
</comment>
<proteinExistence type="predicted"/>
<organism evidence="6 7">
    <name type="scientific">Paraburkholderia tagetis</name>
    <dbReference type="NCBI Taxonomy" id="2913261"/>
    <lineage>
        <taxon>Bacteria</taxon>
        <taxon>Pseudomonadati</taxon>
        <taxon>Pseudomonadota</taxon>
        <taxon>Betaproteobacteria</taxon>
        <taxon>Burkholderiales</taxon>
        <taxon>Burkholderiaceae</taxon>
        <taxon>Paraburkholderia</taxon>
    </lineage>
</organism>
<dbReference type="EMBL" id="JAKLJA010000004">
    <property type="protein sequence ID" value="MCG5073150.1"/>
    <property type="molecule type" value="Genomic_DNA"/>
</dbReference>
<dbReference type="PROSITE" id="PS51077">
    <property type="entry name" value="HTH_ICLR"/>
    <property type="match status" value="1"/>
</dbReference>
<keyword evidence="3" id="KW-0804">Transcription</keyword>
<dbReference type="GO" id="GO:0003700">
    <property type="term" value="F:DNA-binding transcription factor activity"/>
    <property type="evidence" value="ECO:0007669"/>
    <property type="project" value="TreeGrafter"/>
</dbReference>
<dbReference type="AlphaFoldDB" id="A0A9X1UEE8"/>
<evidence type="ECO:0000256" key="2">
    <source>
        <dbReference type="ARBA" id="ARBA00023125"/>
    </source>
</evidence>
<dbReference type="GO" id="GO:0045892">
    <property type="term" value="P:negative regulation of DNA-templated transcription"/>
    <property type="evidence" value="ECO:0007669"/>
    <property type="project" value="TreeGrafter"/>
</dbReference>
<keyword evidence="7" id="KW-1185">Reference proteome</keyword>
<accession>A0A9X1UEE8</accession>
<keyword evidence="1" id="KW-0805">Transcription regulation</keyword>
<protein>
    <submittedName>
        <fullName evidence="6">IclR family transcriptional regulator</fullName>
    </submittedName>
</protein>
<keyword evidence="2" id="KW-0238">DNA-binding</keyword>
<dbReference type="GO" id="GO:0003677">
    <property type="term" value="F:DNA binding"/>
    <property type="evidence" value="ECO:0007669"/>
    <property type="project" value="UniProtKB-KW"/>
</dbReference>
<dbReference type="SMART" id="SM00346">
    <property type="entry name" value="HTH_ICLR"/>
    <property type="match status" value="1"/>
</dbReference>
<evidence type="ECO:0000256" key="3">
    <source>
        <dbReference type="ARBA" id="ARBA00023163"/>
    </source>
</evidence>
<dbReference type="RefSeq" id="WP_238462898.1">
    <property type="nucleotide sequence ID" value="NZ_JAKLJA010000004.1"/>
</dbReference>